<evidence type="ECO:0000313" key="2">
    <source>
        <dbReference type="Proteomes" id="UP000272238"/>
    </source>
</evidence>
<name>A0A494YVR7_9BACL</name>
<organism evidence="1 2">
    <name type="scientific">Ureibacillus endophyticus</name>
    <dbReference type="NCBI Taxonomy" id="1978490"/>
    <lineage>
        <taxon>Bacteria</taxon>
        <taxon>Bacillati</taxon>
        <taxon>Bacillota</taxon>
        <taxon>Bacilli</taxon>
        <taxon>Bacillales</taxon>
        <taxon>Caryophanaceae</taxon>
        <taxon>Ureibacillus</taxon>
    </lineage>
</organism>
<reference evidence="1 2" key="1">
    <citation type="journal article" date="2016" name="Antonie Van Leeuwenhoek">
        <title>Lysinibacillus endophyticus sp. nov., an indole-3-acetic acid producing endophytic bacterium isolated from corn root (Zea mays cv. Xinken-5).</title>
        <authorList>
            <person name="Yu J."/>
            <person name="Guan X."/>
            <person name="Liu C."/>
            <person name="Xiang W."/>
            <person name="Yu Z."/>
            <person name="Liu X."/>
            <person name="Wang G."/>
        </authorList>
    </citation>
    <scope>NUCLEOTIDE SEQUENCE [LARGE SCALE GENOMIC DNA]</scope>
    <source>
        <strain evidence="1 2">DSM 100506</strain>
    </source>
</reference>
<dbReference type="Proteomes" id="UP000272238">
    <property type="component" value="Unassembled WGS sequence"/>
</dbReference>
<evidence type="ECO:0000313" key="1">
    <source>
        <dbReference type="EMBL" id="RKQ14202.1"/>
    </source>
</evidence>
<comment type="caution">
    <text evidence="1">The sequence shown here is derived from an EMBL/GenBank/DDBJ whole genome shotgun (WGS) entry which is preliminary data.</text>
</comment>
<dbReference type="AlphaFoldDB" id="A0A494YVR7"/>
<keyword evidence="2" id="KW-1185">Reference proteome</keyword>
<proteinExistence type="predicted"/>
<accession>A0A494YVR7</accession>
<protein>
    <submittedName>
        <fullName evidence="1">Uncharacterized protein</fullName>
    </submittedName>
</protein>
<dbReference type="InterPro" id="IPR058600">
    <property type="entry name" value="YhjD-like"/>
</dbReference>
<dbReference type="EMBL" id="RBZN01000047">
    <property type="protein sequence ID" value="RKQ14202.1"/>
    <property type="molecule type" value="Genomic_DNA"/>
</dbReference>
<gene>
    <name evidence="1" type="ORF">D8M03_14385</name>
</gene>
<sequence length="121" mass="14399">MNAAISEKIHKQIILDLTIRTLERERKHLDDLKMKNAFNLWMEAKIKELQQDLRAVKYELGKIGIKVQSEKSDNMFTEYNILERGAVYQKRYSNIALRNWTDEEVKRLLGLQYRTVESVNQ</sequence>
<dbReference type="Pfam" id="PF26325">
    <property type="entry name" value="YhjD"/>
    <property type="match status" value="1"/>
</dbReference>